<accession>A0A3R7NBG4</accession>
<keyword evidence="1" id="KW-0472">Membrane</keyword>
<organism evidence="2 3">
    <name type="scientific">Penaeus vannamei</name>
    <name type="common">Whiteleg shrimp</name>
    <name type="synonym">Litopenaeus vannamei</name>
    <dbReference type="NCBI Taxonomy" id="6689"/>
    <lineage>
        <taxon>Eukaryota</taxon>
        <taxon>Metazoa</taxon>
        <taxon>Ecdysozoa</taxon>
        <taxon>Arthropoda</taxon>
        <taxon>Crustacea</taxon>
        <taxon>Multicrustacea</taxon>
        <taxon>Malacostraca</taxon>
        <taxon>Eumalacostraca</taxon>
        <taxon>Eucarida</taxon>
        <taxon>Decapoda</taxon>
        <taxon>Dendrobranchiata</taxon>
        <taxon>Penaeoidea</taxon>
        <taxon>Penaeidae</taxon>
        <taxon>Penaeus</taxon>
    </lineage>
</organism>
<evidence type="ECO:0000256" key="1">
    <source>
        <dbReference type="SAM" id="Phobius"/>
    </source>
</evidence>
<gene>
    <name evidence="2" type="ORF">C7M84_024269</name>
</gene>
<keyword evidence="3" id="KW-1185">Reference proteome</keyword>
<evidence type="ECO:0000313" key="3">
    <source>
        <dbReference type="Proteomes" id="UP000283509"/>
    </source>
</evidence>
<reference evidence="2 3" key="1">
    <citation type="submission" date="2018-04" db="EMBL/GenBank/DDBJ databases">
        <authorList>
            <person name="Zhang X."/>
            <person name="Yuan J."/>
            <person name="Li F."/>
            <person name="Xiang J."/>
        </authorList>
    </citation>
    <scope>NUCLEOTIDE SEQUENCE [LARGE SCALE GENOMIC DNA]</scope>
    <source>
        <tissue evidence="2">Muscle</tissue>
    </source>
</reference>
<keyword evidence="1" id="KW-0812">Transmembrane</keyword>
<comment type="caution">
    <text evidence="2">The sequence shown here is derived from an EMBL/GenBank/DDBJ whole genome shotgun (WGS) entry which is preliminary data.</text>
</comment>
<feature type="transmembrane region" description="Helical" evidence="1">
    <location>
        <begin position="68"/>
        <end position="99"/>
    </location>
</feature>
<sequence length="133" mass="14835">MASIKSRLHGLSAQFSCTEISLGCQRAKRKVIRHLSLVLKMNAMLAKDLLSLVCEVCEDKNLRVSLRYALGGTFVTALTTFAGFLVMGPVGFIAVAHYFKTFFVNKSEAPVRDVNERYPVLWLVLETSPQFCC</sequence>
<protein>
    <submittedName>
        <fullName evidence="2">Uncharacterized protein</fullName>
    </submittedName>
</protein>
<evidence type="ECO:0000313" key="2">
    <source>
        <dbReference type="EMBL" id="ROT82568.1"/>
    </source>
</evidence>
<dbReference type="Proteomes" id="UP000283509">
    <property type="component" value="Unassembled WGS sequence"/>
</dbReference>
<dbReference type="AlphaFoldDB" id="A0A3R7NBG4"/>
<keyword evidence="1" id="KW-1133">Transmembrane helix</keyword>
<reference evidence="2 3" key="2">
    <citation type="submission" date="2019-01" db="EMBL/GenBank/DDBJ databases">
        <title>The decoding of complex shrimp genome reveals the adaptation for benthos swimmer, frequently molting mechanism and breeding impact on genome.</title>
        <authorList>
            <person name="Sun Y."/>
            <person name="Gao Y."/>
            <person name="Yu Y."/>
        </authorList>
    </citation>
    <scope>NUCLEOTIDE SEQUENCE [LARGE SCALE GENOMIC DNA]</scope>
    <source>
        <tissue evidence="2">Muscle</tissue>
    </source>
</reference>
<dbReference type="EMBL" id="QCYY01000803">
    <property type="protein sequence ID" value="ROT82568.1"/>
    <property type="molecule type" value="Genomic_DNA"/>
</dbReference>
<proteinExistence type="predicted"/>
<dbReference type="OrthoDB" id="6374529at2759"/>
<name>A0A3R7NBG4_PENVA</name>